<keyword evidence="1 3" id="KW-0560">Oxidoreductase</keyword>
<evidence type="ECO:0000313" key="4">
    <source>
        <dbReference type="Proteomes" id="UP001496627"/>
    </source>
</evidence>
<sequence length="373" mass="39194">MNADILVIGGGLHGLSAALQSARRGASVTLVERHFLGRHASGATAAGVRTLGRHPAELPLSLEAAGDWLRMSELVGDDCGFVACGQLQVAEDEAALSAVKARVERLQAKGFTHERMVEPDELRTLVPDLSAHCLGGAWAIADGSADPHRTIRAFRDAALAAGVRMTEQCKVTALTRRSDFWRAETSQGSIEAKVVVNAGGAWAAEVAALAGDPLHHAIRTSMMVVTERTVARIGPVVSSLGRKLSFKQTAQGTLLIGGGSQGKLAADRQSATVDVVALASSVKAAVRLFPTVGGLRIVRTWAGMEAMTEDHLPVIGFSRRVEGLVHAFGFSGHGFQLVPSVGRVLADLVCEGRTKHDLAAFDTNRVAAERAAA</sequence>
<name>A0ABV0M5X9_9HYPH</name>
<dbReference type="PRINTS" id="PR00368">
    <property type="entry name" value="FADPNR"/>
</dbReference>
<dbReference type="PANTHER" id="PTHR13847">
    <property type="entry name" value="SARCOSINE DEHYDROGENASE-RELATED"/>
    <property type="match status" value="1"/>
</dbReference>
<gene>
    <name evidence="3" type="ORF">ABK249_20165</name>
</gene>
<dbReference type="Gene3D" id="3.50.50.60">
    <property type="entry name" value="FAD/NAD(P)-binding domain"/>
    <property type="match status" value="1"/>
</dbReference>
<evidence type="ECO:0000259" key="2">
    <source>
        <dbReference type="Pfam" id="PF01266"/>
    </source>
</evidence>
<dbReference type="EC" id="1.-.-.-" evidence="3"/>
<dbReference type="Proteomes" id="UP001496627">
    <property type="component" value="Unassembled WGS sequence"/>
</dbReference>
<comment type="caution">
    <text evidence="3">The sequence shown here is derived from an EMBL/GenBank/DDBJ whole genome shotgun (WGS) entry which is preliminary data.</text>
</comment>
<dbReference type="Pfam" id="PF01266">
    <property type="entry name" value="DAO"/>
    <property type="match status" value="1"/>
</dbReference>
<feature type="domain" description="FAD dependent oxidoreductase" evidence="2">
    <location>
        <begin position="4"/>
        <end position="348"/>
    </location>
</feature>
<dbReference type="Gene3D" id="3.30.9.10">
    <property type="entry name" value="D-Amino Acid Oxidase, subunit A, domain 2"/>
    <property type="match status" value="1"/>
</dbReference>
<dbReference type="GO" id="GO:0016491">
    <property type="term" value="F:oxidoreductase activity"/>
    <property type="evidence" value="ECO:0007669"/>
    <property type="project" value="UniProtKB-KW"/>
</dbReference>
<dbReference type="InterPro" id="IPR006076">
    <property type="entry name" value="FAD-dep_OxRdtase"/>
</dbReference>
<dbReference type="RefSeq" id="WP_348863734.1">
    <property type="nucleotide sequence ID" value="NZ_JBEAAL010000017.1"/>
</dbReference>
<keyword evidence="4" id="KW-1185">Reference proteome</keyword>
<organism evidence="3 4">
    <name type="scientific">Neorhizobium phenanthreniclasticum</name>
    <dbReference type="NCBI Taxonomy" id="3157917"/>
    <lineage>
        <taxon>Bacteria</taxon>
        <taxon>Pseudomonadati</taxon>
        <taxon>Pseudomonadota</taxon>
        <taxon>Alphaproteobacteria</taxon>
        <taxon>Hyphomicrobiales</taxon>
        <taxon>Rhizobiaceae</taxon>
        <taxon>Rhizobium/Agrobacterium group</taxon>
        <taxon>Neorhizobium</taxon>
    </lineage>
</organism>
<evidence type="ECO:0000256" key="1">
    <source>
        <dbReference type="ARBA" id="ARBA00023002"/>
    </source>
</evidence>
<evidence type="ECO:0000313" key="3">
    <source>
        <dbReference type="EMBL" id="MEQ1407252.1"/>
    </source>
</evidence>
<dbReference type="EMBL" id="JBEAAL010000017">
    <property type="protein sequence ID" value="MEQ1407252.1"/>
    <property type="molecule type" value="Genomic_DNA"/>
</dbReference>
<dbReference type="SUPFAM" id="SSF51905">
    <property type="entry name" value="FAD/NAD(P)-binding domain"/>
    <property type="match status" value="1"/>
</dbReference>
<dbReference type="InterPro" id="IPR036188">
    <property type="entry name" value="FAD/NAD-bd_sf"/>
</dbReference>
<dbReference type="PANTHER" id="PTHR13847:SF287">
    <property type="entry name" value="FAD-DEPENDENT OXIDOREDUCTASE DOMAIN-CONTAINING PROTEIN 1"/>
    <property type="match status" value="1"/>
</dbReference>
<protein>
    <submittedName>
        <fullName evidence="3">FAD-dependent oxidoreductase</fullName>
        <ecNumber evidence="3">1.-.-.-</ecNumber>
    </submittedName>
</protein>
<accession>A0ABV0M5X9</accession>
<proteinExistence type="predicted"/>
<reference evidence="3 4" key="1">
    <citation type="submission" date="2024-05" db="EMBL/GenBank/DDBJ databases">
        <title>Neorhizobium sp. Rsf11, a plant growth promoting and heavy metal resistant PAH-degrader.</title>
        <authorList>
            <person name="Golubev S.N."/>
            <person name="Muratova A.Y."/>
            <person name="Markelova M.I."/>
        </authorList>
    </citation>
    <scope>NUCLEOTIDE SEQUENCE [LARGE SCALE GENOMIC DNA]</scope>
    <source>
        <strain evidence="3 4">Rsf11</strain>
    </source>
</reference>